<proteinExistence type="predicted"/>
<dbReference type="OrthoDB" id="541276at2759"/>
<dbReference type="InterPro" id="IPR000719">
    <property type="entry name" value="Prot_kinase_dom"/>
</dbReference>
<feature type="cross-link" description="Glycyl lysine isopeptide (Lys-Gly) (interchain with G-Cter in SUMO2)" evidence="7">
    <location>
        <position position="113"/>
    </location>
</feature>
<feature type="binding site" evidence="6">
    <location>
        <position position="130"/>
    </location>
    <ligand>
        <name>ATP</name>
        <dbReference type="ChEBI" id="CHEBI:30616"/>
    </ligand>
</feature>
<keyword evidence="5 6" id="KW-0067">ATP-binding</keyword>
<evidence type="ECO:0000256" key="5">
    <source>
        <dbReference type="ARBA" id="ARBA00022840"/>
    </source>
</evidence>
<organism evidence="9 10">
    <name type="scientific">Gonium pectorale</name>
    <name type="common">Green alga</name>
    <dbReference type="NCBI Taxonomy" id="33097"/>
    <lineage>
        <taxon>Eukaryota</taxon>
        <taxon>Viridiplantae</taxon>
        <taxon>Chlorophyta</taxon>
        <taxon>core chlorophytes</taxon>
        <taxon>Chlorophyceae</taxon>
        <taxon>CS clade</taxon>
        <taxon>Chlamydomonadales</taxon>
        <taxon>Volvocaceae</taxon>
        <taxon>Gonium</taxon>
    </lineage>
</organism>
<evidence type="ECO:0000313" key="10">
    <source>
        <dbReference type="Proteomes" id="UP000075714"/>
    </source>
</evidence>
<dbReference type="STRING" id="33097.A0A150G5U3"/>
<evidence type="ECO:0000259" key="8">
    <source>
        <dbReference type="PROSITE" id="PS50011"/>
    </source>
</evidence>
<keyword evidence="4" id="KW-0418">Kinase</keyword>
<evidence type="ECO:0000256" key="7">
    <source>
        <dbReference type="PIRSR" id="PIRSR630616-3"/>
    </source>
</evidence>
<gene>
    <name evidence="9" type="ORF">GPECTOR_57g491</name>
</gene>
<accession>A0A150G5U3</accession>
<feature type="binding site" evidence="6">
    <location>
        <position position="15"/>
    </location>
    <ligand>
        <name>ATP</name>
        <dbReference type="ChEBI" id="CHEBI:30616"/>
    </ligand>
</feature>
<keyword evidence="3 6" id="KW-0547">Nucleotide-binding</keyword>
<name>A0A150G5U3_GONPE</name>
<dbReference type="PROSITE" id="PS50011">
    <property type="entry name" value="PROTEIN_KINASE_DOM"/>
    <property type="match status" value="1"/>
</dbReference>
<dbReference type="PANTHER" id="PTHR24350">
    <property type="entry name" value="SERINE/THREONINE-PROTEIN KINASE IAL-RELATED"/>
    <property type="match status" value="1"/>
</dbReference>
<sequence>MAAQERGSKRTVVMKTFYKHRLSSSLRAKLEAEVHHLRSLAGVPGVVQYINHFEDDECVYIVLERAPGPTLIELVANCGGRLPEAVLVVNVLIPLALLLMDLHRRGVVHRQVKPEHVLCATESGSVTLVDFSEAAPEVLDKPTAEEVFHQVLYNGMSEEELPQYDEKADVWSLGAVAFEALTGCQPFLADSAADMSTVQREMLTELDGAGVPRLFSGRALSLEARSFLTSVLQLDPINRPSAEKLLQHPLLQRYWAKYQAKQVTLLANADPTGHVPGEGQPPAPQARAAGLAATTGEVAAAAVAAAARVAAAACAGPTVPTGPKANILVAAPLQFPLFASASDAAVGVAPAPGPEPGDGEHKAGLWAGVGRRSLPAMLISSFLRRSDGGEPIAVAELPTVATPTAAAAAAEGRMVQLSASGSGTSRAAWPELT</sequence>
<evidence type="ECO:0000256" key="4">
    <source>
        <dbReference type="ARBA" id="ARBA00022777"/>
    </source>
</evidence>
<dbReference type="AlphaFoldDB" id="A0A150G5U3"/>
<keyword evidence="1" id="KW-0723">Serine/threonine-protein kinase</keyword>
<feature type="binding site" evidence="6">
    <location>
        <begin position="64"/>
        <end position="66"/>
    </location>
    <ligand>
        <name>ATP</name>
        <dbReference type="ChEBI" id="CHEBI:30616"/>
    </ligand>
</feature>
<keyword evidence="2" id="KW-0808">Transferase</keyword>
<evidence type="ECO:0000256" key="1">
    <source>
        <dbReference type="ARBA" id="ARBA00022527"/>
    </source>
</evidence>
<dbReference type="Proteomes" id="UP000075714">
    <property type="component" value="Unassembled WGS sequence"/>
</dbReference>
<evidence type="ECO:0000313" key="9">
    <source>
        <dbReference type="EMBL" id="KXZ45201.1"/>
    </source>
</evidence>
<evidence type="ECO:0000256" key="6">
    <source>
        <dbReference type="PIRSR" id="PIRSR630616-2"/>
    </source>
</evidence>
<protein>
    <recommendedName>
        <fullName evidence="8">Protein kinase domain-containing protein</fullName>
    </recommendedName>
</protein>
<dbReference type="SMART" id="SM00220">
    <property type="entry name" value="S_TKc"/>
    <property type="match status" value="1"/>
</dbReference>
<dbReference type="GO" id="GO:0004674">
    <property type="term" value="F:protein serine/threonine kinase activity"/>
    <property type="evidence" value="ECO:0007669"/>
    <property type="project" value="UniProtKB-KW"/>
</dbReference>
<dbReference type="EMBL" id="LSYV01000058">
    <property type="protein sequence ID" value="KXZ45201.1"/>
    <property type="molecule type" value="Genomic_DNA"/>
</dbReference>
<dbReference type="SUPFAM" id="SSF56112">
    <property type="entry name" value="Protein kinase-like (PK-like)"/>
    <property type="match status" value="1"/>
</dbReference>
<dbReference type="InterPro" id="IPR011009">
    <property type="entry name" value="Kinase-like_dom_sf"/>
</dbReference>
<comment type="caution">
    <text evidence="9">The sequence shown here is derived from an EMBL/GenBank/DDBJ whole genome shotgun (WGS) entry which is preliminary data.</text>
</comment>
<dbReference type="GO" id="GO:0005524">
    <property type="term" value="F:ATP binding"/>
    <property type="evidence" value="ECO:0007669"/>
    <property type="project" value="UniProtKB-KW"/>
</dbReference>
<reference evidence="10" key="1">
    <citation type="journal article" date="2016" name="Nat. Commun.">
        <title>The Gonium pectorale genome demonstrates co-option of cell cycle regulation during the evolution of multicellularity.</title>
        <authorList>
            <person name="Hanschen E.R."/>
            <person name="Marriage T.N."/>
            <person name="Ferris P.J."/>
            <person name="Hamaji T."/>
            <person name="Toyoda A."/>
            <person name="Fujiyama A."/>
            <person name="Neme R."/>
            <person name="Noguchi H."/>
            <person name="Minakuchi Y."/>
            <person name="Suzuki M."/>
            <person name="Kawai-Toyooka H."/>
            <person name="Smith D.R."/>
            <person name="Sparks H."/>
            <person name="Anderson J."/>
            <person name="Bakaric R."/>
            <person name="Luria V."/>
            <person name="Karger A."/>
            <person name="Kirschner M.W."/>
            <person name="Durand P.M."/>
            <person name="Michod R.E."/>
            <person name="Nozaki H."/>
            <person name="Olson B.J."/>
        </authorList>
    </citation>
    <scope>NUCLEOTIDE SEQUENCE [LARGE SCALE GENOMIC DNA]</scope>
    <source>
        <strain evidence="10">NIES-2863</strain>
    </source>
</reference>
<dbReference type="InterPro" id="IPR030616">
    <property type="entry name" value="Aur-like"/>
</dbReference>
<evidence type="ECO:0000256" key="2">
    <source>
        <dbReference type="ARBA" id="ARBA00022679"/>
    </source>
</evidence>
<feature type="domain" description="Protein kinase" evidence="8">
    <location>
        <begin position="1"/>
        <end position="251"/>
    </location>
</feature>
<dbReference type="Gene3D" id="1.10.510.10">
    <property type="entry name" value="Transferase(Phosphotransferase) domain 1"/>
    <property type="match status" value="1"/>
</dbReference>
<dbReference type="Pfam" id="PF00069">
    <property type="entry name" value="Pkinase"/>
    <property type="match status" value="1"/>
</dbReference>
<keyword evidence="10" id="KW-1185">Reference proteome</keyword>
<evidence type="ECO:0000256" key="3">
    <source>
        <dbReference type="ARBA" id="ARBA00022741"/>
    </source>
</evidence>